<dbReference type="AlphaFoldDB" id="A0A6C0I7V5"/>
<protein>
    <submittedName>
        <fullName evidence="1">Uncharacterized protein</fullName>
    </submittedName>
</protein>
<dbReference type="EMBL" id="MN740125">
    <property type="protein sequence ID" value="QHT88872.1"/>
    <property type="molecule type" value="Genomic_DNA"/>
</dbReference>
<reference evidence="1" key="1">
    <citation type="journal article" date="2020" name="Nature">
        <title>Giant virus diversity and host interactions through global metagenomics.</title>
        <authorList>
            <person name="Schulz F."/>
            <person name="Roux S."/>
            <person name="Paez-Espino D."/>
            <person name="Jungbluth S."/>
            <person name="Walsh D.A."/>
            <person name="Denef V.J."/>
            <person name="McMahon K.D."/>
            <person name="Konstantinidis K.T."/>
            <person name="Eloe-Fadrosh E.A."/>
            <person name="Kyrpides N.C."/>
            <person name="Woyke T."/>
        </authorList>
    </citation>
    <scope>NUCLEOTIDE SEQUENCE</scope>
    <source>
        <strain evidence="1">GVMAG-M-3300023184-51</strain>
    </source>
</reference>
<sequence length="34" mass="4261">MKNYRHRKNTQKINFRASQSQREKTAFFKILFRS</sequence>
<accession>A0A6C0I7V5</accession>
<evidence type="ECO:0000313" key="1">
    <source>
        <dbReference type="EMBL" id="QHT88872.1"/>
    </source>
</evidence>
<name>A0A6C0I7V5_9ZZZZ</name>
<proteinExistence type="predicted"/>
<organism evidence="1">
    <name type="scientific">viral metagenome</name>
    <dbReference type="NCBI Taxonomy" id="1070528"/>
    <lineage>
        <taxon>unclassified sequences</taxon>
        <taxon>metagenomes</taxon>
        <taxon>organismal metagenomes</taxon>
    </lineage>
</organism>